<evidence type="ECO:0000256" key="1">
    <source>
        <dbReference type="SAM" id="MobiDB-lite"/>
    </source>
</evidence>
<feature type="domain" description="Fungal-type protein kinase" evidence="2">
    <location>
        <begin position="140"/>
        <end position="286"/>
    </location>
</feature>
<sequence>MGWRPPGLLETGIIESRLMMQGVLNEDGWTAFPSSPPRRTRSSQEIWAEMEDLVHAVVSAAEDRLPNRFSREARTTDFECRYSAEAYFDAGEADSVNIDGFTVLRETGPRGTKPGCASDKRVHGGHDHHRGPIYAADIGITVCWDAHRDEQARLQNFYSIMAVASYIFYNDRRRAYHLSITLEYTRARLWFHCRSHSVYSASFDINESYTEFIHFILFVIYANRQQMGFDPSVTRVVDAEDRLQYQFDICHTGEEIARTYQTISVLHEVAATADLHVRAMAVYLVRPATKGDGLSIAEDSALDRALRDFFQLMDQPDEQEARNHILGKMRGNAINETELRDCENFFVTVLADCEVPFDLCYVSPHRGKILDFVPRQRRRTLYGEVCEDMYDIQSARLFFFALTECCKILMFFLRVSSIHGDISPGNFLVHALRLLRALATDPDLWQSYSVKITDFEYSTDYDKLTAERGRTGTDYYMAVEVQAGCHLFYGEWTPPTLLARNHFSYNFYHDLESVLWMALHFALGHVSADVMRATEWETLSQWLWWQAEFMKLIFVRNGSEFREALMLGNMRECDRLQLVLERAYGTTSPMVRLVELIIAMGEAHRAVQSSQLDPDLVADPSAPEVPFKQLDKENFHGEIYCQMYNAFIDISECFTGEDGEVVPLGGLPAISPEDPQRLWDELDVVVPSEDEELLYELSSDDEGSDAEVAGEEITEEFSNEELHVFIAQEAAAAQRDAEEAPDESDVSLQTPIGVKNPAVPQLIVHETEKVLEPQEGSTAITGHVAHIPTSEESKEDIQITPVQPVMDNRRSRSANGVERANQRAREKENKPQVLLGKTQPTTISGQRNTSVKARTKKDSLTRPPWR</sequence>
<dbReference type="EMBL" id="VDMD01000001">
    <property type="protein sequence ID" value="TRM70055.1"/>
    <property type="molecule type" value="Genomic_DNA"/>
</dbReference>
<gene>
    <name evidence="3" type="ORF">BD626DRAFT_391975</name>
</gene>
<dbReference type="Pfam" id="PF17667">
    <property type="entry name" value="Pkinase_fungal"/>
    <property type="match status" value="2"/>
</dbReference>
<reference evidence="3 4" key="1">
    <citation type="journal article" date="2019" name="New Phytol.">
        <title>Comparative genomics reveals unique wood-decay strategies and fruiting body development in the Schizophyllaceae.</title>
        <authorList>
            <person name="Almasi E."/>
            <person name="Sahu N."/>
            <person name="Krizsan K."/>
            <person name="Balint B."/>
            <person name="Kovacs G.M."/>
            <person name="Kiss B."/>
            <person name="Cseklye J."/>
            <person name="Drula E."/>
            <person name="Henrissat B."/>
            <person name="Nagy I."/>
            <person name="Chovatia M."/>
            <person name="Adam C."/>
            <person name="LaButti K."/>
            <person name="Lipzen A."/>
            <person name="Riley R."/>
            <person name="Grigoriev I.V."/>
            <person name="Nagy L.G."/>
        </authorList>
    </citation>
    <scope>NUCLEOTIDE SEQUENCE [LARGE SCALE GENOMIC DNA]</scope>
    <source>
        <strain evidence="3 4">NL-1724</strain>
    </source>
</reference>
<feature type="compositionally biased region" description="Basic and acidic residues" evidence="1">
    <location>
        <begin position="820"/>
        <end position="830"/>
    </location>
</feature>
<evidence type="ECO:0000259" key="2">
    <source>
        <dbReference type="Pfam" id="PF17667"/>
    </source>
</evidence>
<organism evidence="3 4">
    <name type="scientific">Schizophyllum amplum</name>
    <dbReference type="NCBI Taxonomy" id="97359"/>
    <lineage>
        <taxon>Eukaryota</taxon>
        <taxon>Fungi</taxon>
        <taxon>Dikarya</taxon>
        <taxon>Basidiomycota</taxon>
        <taxon>Agaricomycotina</taxon>
        <taxon>Agaricomycetes</taxon>
        <taxon>Agaricomycetidae</taxon>
        <taxon>Agaricales</taxon>
        <taxon>Schizophyllaceae</taxon>
        <taxon>Schizophyllum</taxon>
    </lineage>
</organism>
<protein>
    <recommendedName>
        <fullName evidence="2">Fungal-type protein kinase domain-containing protein</fullName>
    </recommendedName>
</protein>
<dbReference type="InterPro" id="IPR011009">
    <property type="entry name" value="Kinase-like_dom_sf"/>
</dbReference>
<accession>A0A550CZ29</accession>
<dbReference type="OrthoDB" id="2924713at2759"/>
<comment type="caution">
    <text evidence="3">The sequence shown here is derived from an EMBL/GenBank/DDBJ whole genome shotgun (WGS) entry which is preliminary data.</text>
</comment>
<name>A0A550CZ29_9AGAR</name>
<dbReference type="Gene3D" id="1.10.510.10">
    <property type="entry name" value="Transferase(Phosphotransferase) domain 1"/>
    <property type="match status" value="1"/>
</dbReference>
<dbReference type="AlphaFoldDB" id="A0A550CZ29"/>
<feature type="compositionally biased region" description="Polar residues" evidence="1">
    <location>
        <begin position="838"/>
        <end position="852"/>
    </location>
</feature>
<proteinExistence type="predicted"/>
<feature type="region of interest" description="Disordered" evidence="1">
    <location>
        <begin position="732"/>
        <end position="752"/>
    </location>
</feature>
<dbReference type="PANTHER" id="PTHR38248:SF2">
    <property type="entry name" value="FUNK1 11"/>
    <property type="match status" value="1"/>
</dbReference>
<feature type="region of interest" description="Disordered" evidence="1">
    <location>
        <begin position="804"/>
        <end position="866"/>
    </location>
</feature>
<dbReference type="InterPro" id="IPR040976">
    <property type="entry name" value="Pkinase_fungal"/>
</dbReference>
<keyword evidence="4" id="KW-1185">Reference proteome</keyword>
<dbReference type="PANTHER" id="PTHR38248">
    <property type="entry name" value="FUNK1 6"/>
    <property type="match status" value="1"/>
</dbReference>
<dbReference type="SUPFAM" id="SSF56112">
    <property type="entry name" value="Protein kinase-like (PK-like)"/>
    <property type="match status" value="1"/>
</dbReference>
<dbReference type="Proteomes" id="UP000320762">
    <property type="component" value="Unassembled WGS sequence"/>
</dbReference>
<evidence type="ECO:0000313" key="3">
    <source>
        <dbReference type="EMBL" id="TRM70055.1"/>
    </source>
</evidence>
<feature type="domain" description="Fungal-type protein kinase" evidence="2">
    <location>
        <begin position="372"/>
        <end position="519"/>
    </location>
</feature>
<evidence type="ECO:0000313" key="4">
    <source>
        <dbReference type="Proteomes" id="UP000320762"/>
    </source>
</evidence>